<protein>
    <submittedName>
        <fullName evidence="1">Uncharacterized protein</fullName>
    </submittedName>
</protein>
<sequence length="54" mass="6138">MPKGLTNLLKSKRLSAHLLDLARATELGRQRDQAIIPIARTKAKERRKSNCQKI</sequence>
<evidence type="ECO:0000313" key="1">
    <source>
        <dbReference type="EMBL" id="OAY25471.1"/>
    </source>
</evidence>
<name>A0A2C9U6G4_MANES</name>
<reference evidence="1" key="1">
    <citation type="submission" date="2016-02" db="EMBL/GenBank/DDBJ databases">
        <title>WGS assembly of Manihot esculenta.</title>
        <authorList>
            <person name="Bredeson J.V."/>
            <person name="Prochnik S.E."/>
            <person name="Lyons J.B."/>
            <person name="Schmutz J."/>
            <person name="Grimwood J."/>
            <person name="Vrebalov J."/>
            <person name="Bart R.S."/>
            <person name="Amuge T."/>
            <person name="Ferguson M.E."/>
            <person name="Green R."/>
            <person name="Putnam N."/>
            <person name="Stites J."/>
            <person name="Rounsley S."/>
            <person name="Rokhsar D.S."/>
        </authorList>
    </citation>
    <scope>NUCLEOTIDE SEQUENCE [LARGE SCALE GENOMIC DNA]</scope>
    <source>
        <tissue evidence="1">Leaf</tissue>
    </source>
</reference>
<organism evidence="1">
    <name type="scientific">Manihot esculenta</name>
    <name type="common">Cassava</name>
    <name type="synonym">Jatropha manihot</name>
    <dbReference type="NCBI Taxonomy" id="3983"/>
    <lineage>
        <taxon>Eukaryota</taxon>
        <taxon>Viridiplantae</taxon>
        <taxon>Streptophyta</taxon>
        <taxon>Embryophyta</taxon>
        <taxon>Tracheophyta</taxon>
        <taxon>Spermatophyta</taxon>
        <taxon>Magnoliopsida</taxon>
        <taxon>eudicotyledons</taxon>
        <taxon>Gunneridae</taxon>
        <taxon>Pentapetalae</taxon>
        <taxon>rosids</taxon>
        <taxon>fabids</taxon>
        <taxon>Malpighiales</taxon>
        <taxon>Euphorbiaceae</taxon>
        <taxon>Crotonoideae</taxon>
        <taxon>Manihoteae</taxon>
        <taxon>Manihot</taxon>
    </lineage>
</organism>
<proteinExistence type="predicted"/>
<dbReference type="EMBL" id="CM004403">
    <property type="protein sequence ID" value="OAY25471.1"/>
    <property type="molecule type" value="Genomic_DNA"/>
</dbReference>
<accession>A0A2C9U6G4</accession>
<gene>
    <name evidence="1" type="ORF">MANES_17G097700</name>
</gene>
<dbReference type="AlphaFoldDB" id="A0A2C9U6G4"/>